<name>A0A8J3YDU0_9ACTN</name>
<dbReference type="AlphaFoldDB" id="A0A8J3YDU0"/>
<accession>A0A8J3YDU0</accession>
<sequence>MSLFGKNALVATINGEVFRCLVCQGGLFGTRTIKLNTGAMEFLDLAWANRTSLGVICDNCGYIHEFLGDVIRMWDPESGAPA</sequence>
<evidence type="ECO:0000313" key="1">
    <source>
        <dbReference type="EMBL" id="GIJ05897.1"/>
    </source>
</evidence>
<keyword evidence="2" id="KW-1185">Reference proteome</keyword>
<protein>
    <recommendedName>
        <fullName evidence="3">DNA-binding protein</fullName>
    </recommendedName>
</protein>
<dbReference type="Proteomes" id="UP000652013">
    <property type="component" value="Unassembled WGS sequence"/>
</dbReference>
<evidence type="ECO:0008006" key="3">
    <source>
        <dbReference type="Google" id="ProtNLM"/>
    </source>
</evidence>
<gene>
    <name evidence="1" type="ORF">Sya03_52490</name>
</gene>
<organism evidence="1 2">
    <name type="scientific">Spirilliplanes yamanashiensis</name>
    <dbReference type="NCBI Taxonomy" id="42233"/>
    <lineage>
        <taxon>Bacteria</taxon>
        <taxon>Bacillati</taxon>
        <taxon>Actinomycetota</taxon>
        <taxon>Actinomycetes</taxon>
        <taxon>Micromonosporales</taxon>
        <taxon>Micromonosporaceae</taxon>
        <taxon>Spirilliplanes</taxon>
    </lineage>
</organism>
<dbReference type="EMBL" id="BOOY01000036">
    <property type="protein sequence ID" value="GIJ05897.1"/>
    <property type="molecule type" value="Genomic_DNA"/>
</dbReference>
<dbReference type="RefSeq" id="WP_203941072.1">
    <property type="nucleotide sequence ID" value="NZ_BAAAGJ010000003.1"/>
</dbReference>
<proteinExistence type="predicted"/>
<evidence type="ECO:0000313" key="2">
    <source>
        <dbReference type="Proteomes" id="UP000652013"/>
    </source>
</evidence>
<comment type="caution">
    <text evidence="1">The sequence shown here is derived from an EMBL/GenBank/DDBJ whole genome shotgun (WGS) entry which is preliminary data.</text>
</comment>
<reference evidence="1" key="1">
    <citation type="submission" date="2021-01" db="EMBL/GenBank/DDBJ databases">
        <title>Whole genome shotgun sequence of Spirilliplanes yamanashiensis NBRC 15828.</title>
        <authorList>
            <person name="Komaki H."/>
            <person name="Tamura T."/>
        </authorList>
    </citation>
    <scope>NUCLEOTIDE SEQUENCE</scope>
    <source>
        <strain evidence="1">NBRC 15828</strain>
    </source>
</reference>